<feature type="chain" id="PRO_5046080297" evidence="14">
    <location>
        <begin position="32"/>
        <end position="829"/>
    </location>
</feature>
<accession>A0ABU0UCQ9</accession>
<name>A0ABU0UCQ9_9SPHI</name>
<feature type="domain" description="TonB-dependent receptor-like beta-barrel" evidence="15">
    <location>
        <begin position="366"/>
        <end position="787"/>
    </location>
</feature>
<keyword evidence="3 12" id="KW-1134">Transmembrane beta strand</keyword>
<evidence type="ECO:0000259" key="16">
    <source>
        <dbReference type="Pfam" id="PF07715"/>
    </source>
</evidence>
<dbReference type="Proteomes" id="UP001244640">
    <property type="component" value="Unassembled WGS sequence"/>
</dbReference>
<evidence type="ECO:0000256" key="12">
    <source>
        <dbReference type="PROSITE-ProRule" id="PRU01360"/>
    </source>
</evidence>
<evidence type="ECO:0000256" key="7">
    <source>
        <dbReference type="ARBA" id="ARBA00023004"/>
    </source>
</evidence>
<evidence type="ECO:0000313" key="18">
    <source>
        <dbReference type="Proteomes" id="UP001244640"/>
    </source>
</evidence>
<evidence type="ECO:0000256" key="10">
    <source>
        <dbReference type="ARBA" id="ARBA00023136"/>
    </source>
</evidence>
<dbReference type="PROSITE" id="PS52016">
    <property type="entry name" value="TONB_DEPENDENT_REC_3"/>
    <property type="match status" value="1"/>
</dbReference>
<comment type="similarity">
    <text evidence="12 13">Belongs to the TonB-dependent receptor family.</text>
</comment>
<keyword evidence="6 14" id="KW-0732">Signal</keyword>
<dbReference type="SUPFAM" id="SSF56935">
    <property type="entry name" value="Porins"/>
    <property type="match status" value="1"/>
</dbReference>
<keyword evidence="18" id="KW-1185">Reference proteome</keyword>
<dbReference type="InterPro" id="IPR036942">
    <property type="entry name" value="Beta-barrel_TonB_sf"/>
</dbReference>
<dbReference type="Gene3D" id="2.40.170.20">
    <property type="entry name" value="TonB-dependent receptor, beta-barrel domain"/>
    <property type="match status" value="1"/>
</dbReference>
<keyword evidence="11 12" id="KW-0998">Cell outer membrane</keyword>
<evidence type="ECO:0000256" key="1">
    <source>
        <dbReference type="ARBA" id="ARBA00004571"/>
    </source>
</evidence>
<dbReference type="InterPro" id="IPR037066">
    <property type="entry name" value="Plug_dom_sf"/>
</dbReference>
<dbReference type="EMBL" id="JAUTBA010000001">
    <property type="protein sequence ID" value="MDQ1152649.1"/>
    <property type="molecule type" value="Genomic_DNA"/>
</dbReference>
<evidence type="ECO:0000256" key="13">
    <source>
        <dbReference type="RuleBase" id="RU003357"/>
    </source>
</evidence>
<keyword evidence="9 13" id="KW-0798">TonB box</keyword>
<keyword evidence="8" id="KW-0406">Ion transport</keyword>
<evidence type="ECO:0000256" key="3">
    <source>
        <dbReference type="ARBA" id="ARBA00022452"/>
    </source>
</evidence>
<sequence length="829" mass="94193">MICLTQTKYITMIKFLICSSLATISMQVAIAQQNLTIKTVDKSSQNPLQNVSVSIDGQASFHGQSDNHGIIKLHHLNTGQHRIQISSVGYKTWIRNVNIKDNMELLVELEPITIQMEEVLVQSTRAKRNAPTTFKNISKEEITKNNLGQDIPFLLNQTPSVQVNSDAGAGIGYTGMTIRGSDNQRINVTLNGIPLNDAESMGSFFVNLPDFASSTESIQVQRGIGTSTNGAGSFGASLNIQSNTLAENPYAELNNSFGSYNTWKNTVKVGTGLINDKFAFNARLSRISSDGYIERGSSDLQSFYVDGGYYGKKHILKGIVFWGKEKTYQAWNGVPEPLITGDRSRMDDYADNALEIAGAEKDRFMNAGRNYNLYTYKNQTDNYTQKHHQLHYTNILSDKLTLNTALHYTRGYGYYEEMRPGDKLSKYGLPDVIMGKDTIQKTDLVRRRWLDNYFYGLTYSLNYKPNDQLEITWGGAYNQYRGKHYGQVIWARYASTGFLDDKYYFGKSQKNDFSNFLKIDYKLDQWILMADVQYRNVDYHMYGDDDKVKNYNYHPKFNFLNPKAGATYLLNDYSNVYASYAFAQKEPVRKDFIEKNSNLPDPTPEKMQDIEFGYRFANEKLNIGLNGYGMFYKNQLIPTGEISDTGSPIRQNVNNSYRIGIEFDGSWNINKQLNWKATASFSQNKIKNFEEVVKDIYGVAPDMKIFYAKTDIALSPGTILSSNFSYSPITPLTFSLLSKYVARQYLDNSSTKERSISAYFVNNLLANYSLTALGFKNISATLQVNNILNEKYEANGYTFGGMEGDSRKYYNFYFPQAPTNFLLGLNFKF</sequence>
<comment type="caution">
    <text evidence="17">The sequence shown here is derived from an EMBL/GenBank/DDBJ whole genome shotgun (WGS) entry which is preliminary data.</text>
</comment>
<dbReference type="InterPro" id="IPR000531">
    <property type="entry name" value="Beta-barrel_TonB"/>
</dbReference>
<evidence type="ECO:0000256" key="9">
    <source>
        <dbReference type="ARBA" id="ARBA00023077"/>
    </source>
</evidence>
<keyword evidence="10 12" id="KW-0472">Membrane</keyword>
<dbReference type="Gene3D" id="2.170.130.10">
    <property type="entry name" value="TonB-dependent receptor, plug domain"/>
    <property type="match status" value="1"/>
</dbReference>
<dbReference type="Pfam" id="PF00593">
    <property type="entry name" value="TonB_dep_Rec_b-barrel"/>
    <property type="match status" value="1"/>
</dbReference>
<dbReference type="InterPro" id="IPR008969">
    <property type="entry name" value="CarboxyPept-like_regulatory"/>
</dbReference>
<dbReference type="PANTHER" id="PTHR32552">
    <property type="entry name" value="FERRICHROME IRON RECEPTOR-RELATED"/>
    <property type="match status" value="1"/>
</dbReference>
<keyword evidence="17" id="KW-0675">Receptor</keyword>
<comment type="subcellular location">
    <subcellularLocation>
        <location evidence="1 12">Cell outer membrane</location>
        <topology evidence="1 12">Multi-pass membrane protein</topology>
    </subcellularLocation>
</comment>
<dbReference type="SUPFAM" id="SSF49464">
    <property type="entry name" value="Carboxypeptidase regulatory domain-like"/>
    <property type="match status" value="1"/>
</dbReference>
<dbReference type="InterPro" id="IPR012910">
    <property type="entry name" value="Plug_dom"/>
</dbReference>
<evidence type="ECO:0000256" key="14">
    <source>
        <dbReference type="SAM" id="SignalP"/>
    </source>
</evidence>
<dbReference type="Pfam" id="PF13715">
    <property type="entry name" value="CarbopepD_reg_2"/>
    <property type="match status" value="1"/>
</dbReference>
<keyword evidence="5 12" id="KW-0812">Transmembrane</keyword>
<evidence type="ECO:0000313" key="17">
    <source>
        <dbReference type="EMBL" id="MDQ1152649.1"/>
    </source>
</evidence>
<dbReference type="PANTHER" id="PTHR32552:SF68">
    <property type="entry name" value="FERRICHROME OUTER MEMBRANE TRANSPORTER_PHAGE RECEPTOR"/>
    <property type="match status" value="1"/>
</dbReference>
<proteinExistence type="inferred from homology"/>
<evidence type="ECO:0000256" key="2">
    <source>
        <dbReference type="ARBA" id="ARBA00022448"/>
    </source>
</evidence>
<dbReference type="Pfam" id="PF07715">
    <property type="entry name" value="Plug"/>
    <property type="match status" value="1"/>
</dbReference>
<keyword evidence="7" id="KW-0408">Iron</keyword>
<evidence type="ECO:0000259" key="15">
    <source>
        <dbReference type="Pfam" id="PF00593"/>
    </source>
</evidence>
<protein>
    <submittedName>
        <fullName evidence="17">Iron complex outermembrane receptor protein</fullName>
    </submittedName>
</protein>
<evidence type="ECO:0000256" key="11">
    <source>
        <dbReference type="ARBA" id="ARBA00023237"/>
    </source>
</evidence>
<dbReference type="Gene3D" id="2.60.40.1120">
    <property type="entry name" value="Carboxypeptidase-like, regulatory domain"/>
    <property type="match status" value="1"/>
</dbReference>
<keyword evidence="2 12" id="KW-0813">Transport</keyword>
<evidence type="ECO:0000256" key="8">
    <source>
        <dbReference type="ARBA" id="ARBA00023065"/>
    </source>
</evidence>
<evidence type="ECO:0000256" key="4">
    <source>
        <dbReference type="ARBA" id="ARBA00022496"/>
    </source>
</evidence>
<feature type="domain" description="TonB-dependent receptor plug" evidence="16">
    <location>
        <begin position="127"/>
        <end position="236"/>
    </location>
</feature>
<reference evidence="17 18" key="1">
    <citation type="submission" date="2023-07" db="EMBL/GenBank/DDBJ databases">
        <title>Functional and genomic diversity of the sorghum phyllosphere microbiome.</title>
        <authorList>
            <person name="Shade A."/>
        </authorList>
    </citation>
    <scope>NUCLEOTIDE SEQUENCE [LARGE SCALE GENOMIC DNA]</scope>
    <source>
        <strain evidence="17 18">SORGH_AS_0892</strain>
    </source>
</reference>
<keyword evidence="4" id="KW-0410">Iron transport</keyword>
<evidence type="ECO:0000256" key="6">
    <source>
        <dbReference type="ARBA" id="ARBA00022729"/>
    </source>
</evidence>
<dbReference type="InterPro" id="IPR039426">
    <property type="entry name" value="TonB-dep_rcpt-like"/>
</dbReference>
<evidence type="ECO:0000256" key="5">
    <source>
        <dbReference type="ARBA" id="ARBA00022692"/>
    </source>
</evidence>
<feature type="signal peptide" evidence="14">
    <location>
        <begin position="1"/>
        <end position="31"/>
    </location>
</feature>
<organism evidence="17 18">
    <name type="scientific">Sphingobacterium zeae</name>
    <dbReference type="NCBI Taxonomy" id="1776859"/>
    <lineage>
        <taxon>Bacteria</taxon>
        <taxon>Pseudomonadati</taxon>
        <taxon>Bacteroidota</taxon>
        <taxon>Sphingobacteriia</taxon>
        <taxon>Sphingobacteriales</taxon>
        <taxon>Sphingobacteriaceae</taxon>
        <taxon>Sphingobacterium</taxon>
    </lineage>
</organism>
<gene>
    <name evidence="17" type="ORF">QE382_004633</name>
</gene>